<keyword evidence="1" id="KW-1133">Transmembrane helix</keyword>
<dbReference type="PANTHER" id="PTHR33371">
    <property type="entry name" value="INTERMEMBRANE PHOSPHOLIPID TRANSPORT SYSTEM BINDING PROTEIN MLAD-RELATED"/>
    <property type="match status" value="1"/>
</dbReference>
<name>A0A1Z3N8X6_BDEBC</name>
<organism evidence="3 4">
    <name type="scientific">Bdellovibrio bacteriovorus</name>
    <dbReference type="NCBI Taxonomy" id="959"/>
    <lineage>
        <taxon>Bacteria</taxon>
        <taxon>Pseudomonadati</taxon>
        <taxon>Bdellovibrionota</taxon>
        <taxon>Bdellovibrionia</taxon>
        <taxon>Bdellovibrionales</taxon>
        <taxon>Pseudobdellovibrionaceae</taxon>
        <taxon>Bdellovibrio</taxon>
    </lineage>
</organism>
<keyword evidence="1" id="KW-0812">Transmembrane</keyword>
<feature type="transmembrane region" description="Helical" evidence="1">
    <location>
        <begin position="12"/>
        <end position="32"/>
    </location>
</feature>
<evidence type="ECO:0000259" key="2">
    <source>
        <dbReference type="Pfam" id="PF02470"/>
    </source>
</evidence>
<keyword evidence="1" id="KW-0472">Membrane</keyword>
<dbReference type="RefSeq" id="WP_088565411.1">
    <property type="nucleotide sequence ID" value="NZ_CP020946.1"/>
</dbReference>
<evidence type="ECO:0000313" key="3">
    <source>
        <dbReference type="EMBL" id="ASD63907.1"/>
    </source>
</evidence>
<dbReference type="InterPro" id="IPR052336">
    <property type="entry name" value="MlaD_Phospholipid_Transporter"/>
</dbReference>
<proteinExistence type="predicted"/>
<dbReference type="EMBL" id="CP020946">
    <property type="protein sequence ID" value="ASD63907.1"/>
    <property type="molecule type" value="Genomic_DNA"/>
</dbReference>
<reference evidence="3 4" key="1">
    <citation type="submission" date="2017-04" db="EMBL/GenBank/DDBJ databases">
        <title>Whole genome sequence of Bdellovibrio bacteriovorus strain SSB218315.</title>
        <authorList>
            <person name="Oyedara O."/>
            <person name="Rodriguez-Perez M.A."/>
        </authorList>
    </citation>
    <scope>NUCLEOTIDE SEQUENCE [LARGE SCALE GENOMIC DNA]</scope>
    <source>
        <strain evidence="3 4">SSB218315</strain>
    </source>
</reference>
<dbReference type="Proteomes" id="UP000197003">
    <property type="component" value="Chromosome"/>
</dbReference>
<feature type="domain" description="Mce/MlaD" evidence="2">
    <location>
        <begin position="40"/>
        <end position="117"/>
    </location>
</feature>
<dbReference type="Pfam" id="PF02470">
    <property type="entry name" value="MlaD"/>
    <property type="match status" value="1"/>
</dbReference>
<accession>A0A1Z3N8X6</accession>
<evidence type="ECO:0000313" key="4">
    <source>
        <dbReference type="Proteomes" id="UP000197003"/>
    </source>
</evidence>
<sequence>MKVKFNKFERVAGLFVVLAIVGVIVTAISAAVKQGWFEPKVRFTTTFENADGIHQGTLVQMAGLRAGAVETVELESDNRIRVGFYVLGKFQNRIRENSTVQLIRPFIIGERVLELTVGNEEFEMIPDHSAVKSIETVDLMTLMSGKHLNSYLSKLGGILESVQVLVDAFADKSRAESLVRVIDRLDPLVKNLNTMSVEVIKLSKQATHDDGVQKLVGNLAVTTREINKILPELNEQNPEMAKDLAVMTQNLAVMTKALGPAVKQVEGELPGASVRLVQALDETVVVLKAMQKSFFMRSSVKEVKDEETQDRLPASK</sequence>
<dbReference type="PANTHER" id="PTHR33371:SF4">
    <property type="entry name" value="INTERMEMBRANE PHOSPHOLIPID TRANSPORT SYSTEM BINDING PROTEIN MLAD"/>
    <property type="match status" value="1"/>
</dbReference>
<gene>
    <name evidence="3" type="ORF">B9G79_10180</name>
</gene>
<dbReference type="AlphaFoldDB" id="A0A1Z3N8X6"/>
<dbReference type="InterPro" id="IPR003399">
    <property type="entry name" value="Mce/MlaD"/>
</dbReference>
<dbReference type="OrthoDB" id="4516955at2"/>
<evidence type="ECO:0000256" key="1">
    <source>
        <dbReference type="SAM" id="Phobius"/>
    </source>
</evidence>
<protein>
    <submittedName>
        <fullName evidence="3">Multidrug ABC transporter substrate-binding protein</fullName>
    </submittedName>
</protein>